<name>A0A848B5E6_9BACT</name>
<accession>A0A848B5E6</accession>
<dbReference type="GO" id="GO:0005975">
    <property type="term" value="P:carbohydrate metabolic process"/>
    <property type="evidence" value="ECO:0007669"/>
    <property type="project" value="InterPro"/>
</dbReference>
<dbReference type="EMBL" id="JABAEW010000062">
    <property type="protein sequence ID" value="NMD88869.1"/>
    <property type="molecule type" value="Genomic_DNA"/>
</dbReference>
<dbReference type="SUPFAM" id="SSF49344">
    <property type="entry name" value="CBD9-like"/>
    <property type="match status" value="1"/>
</dbReference>
<dbReference type="Proteomes" id="UP000576225">
    <property type="component" value="Unassembled WGS sequence"/>
</dbReference>
<gene>
    <name evidence="4" type="ORF">HF882_19985</name>
</gene>
<dbReference type="PANTHER" id="PTHR12631:SF10">
    <property type="entry name" value="BETA-XYLOSIDASE-LIKE PROTEIN-RELATED"/>
    <property type="match status" value="1"/>
</dbReference>
<dbReference type="SUPFAM" id="SSF51445">
    <property type="entry name" value="(Trans)glycosidases"/>
    <property type="match status" value="1"/>
</dbReference>
<proteinExistence type="predicted"/>
<dbReference type="InterPro" id="IPR013529">
    <property type="entry name" value="Glyco_hydro_42_N"/>
</dbReference>
<dbReference type="PANTHER" id="PTHR12631">
    <property type="entry name" value="ALPHA-L-IDURONIDASE"/>
    <property type="match status" value="1"/>
</dbReference>
<evidence type="ECO:0000256" key="1">
    <source>
        <dbReference type="ARBA" id="ARBA00022801"/>
    </source>
</evidence>
<sequence length="901" mass="101413">MTAAEPLRIRGANFGNWFLAGEDTAFRVESGNCPDNATVTVRILNSSGREVLSEKMPGREFLKSGWRTKIEEPGFYEAEFQIDGETVAETFCAEVKREAPQDRSRRIIAAREMIPVMRHGFIVAPEKTRPAAEISPVFSASPHMEFFSQALPLARLVGFHSLRLHHFPWCVIEPEKGKFDWRYPDAAMRVARENGFPPANIIVNTFNTPRWASPHPEEDWFDNCITVWGCYAPKNFNDWANYLTELMNRYPGLKAVELMNEPNFPGFSCFWHDTPERYQELMRTGYEAVKSASPRTAVWLSGGINSIFYENFLRNGGGGYFDILPVHGSQNPGEYRSAERLTGTPHKPIVNSEWHACLLVPGRDAPYPSDRALAKKMMIDFLTQIHAGIEEICLFSIMNIWNSERESLTFYEKHKHLVSHVSGLFRRAPYAQPRYMAASWHTLSRLIRGKPGIGSGYSFSAAGVQQNAQRIESDSGTLLFVWNTGREPVPVHEELLKAARNCEVLRADGSRVSDWAKEMLAPDIYYIVLSPDIGTVAEWKNTAELLKYPDSRNLLDRTWQSHYVVTPLFDARMKPHGKPEMTAISTRVIFDPSVKPGVIDAKFSLGISGGKLDLLVQVKDEIHVSGQAGKAPWEVDSVQFGIDTRNRGLRSDQVEFVASLERDQRAVLRKVVSPAIGGDLPTRYTPPEKVPGAELRHGECRIERRGNLTEYRIRLDLAELYPLVFRPGDSLRFSILVNNNNGDGRSAYWEWSSGIGGDKAPEKYGTLTPSTGKKILMKQDDLTLKSRKKDYDLTPGKIVRVDTRNALAASVGTWPKTVVPGGCYRIRFTARGSASALICKASGKTLPMFDATPQSPLSEEWRTFEYRLTIPAGATDCALSFLAWNRRGKWFEIKDFSVIGE</sequence>
<keyword evidence="2" id="KW-0326">Glycosidase</keyword>
<evidence type="ECO:0000313" key="5">
    <source>
        <dbReference type="Proteomes" id="UP000576225"/>
    </source>
</evidence>
<dbReference type="InterPro" id="IPR017853">
    <property type="entry name" value="GH"/>
</dbReference>
<protein>
    <recommendedName>
        <fullName evidence="3">Glycoside hydrolase family 42 N-terminal domain-containing protein</fullName>
    </recommendedName>
</protein>
<evidence type="ECO:0000256" key="2">
    <source>
        <dbReference type="ARBA" id="ARBA00023295"/>
    </source>
</evidence>
<dbReference type="Gene3D" id="2.60.40.1190">
    <property type="match status" value="1"/>
</dbReference>
<organism evidence="4 5">
    <name type="scientific">Victivallis vadensis</name>
    <dbReference type="NCBI Taxonomy" id="172901"/>
    <lineage>
        <taxon>Bacteria</taxon>
        <taxon>Pseudomonadati</taxon>
        <taxon>Lentisphaerota</taxon>
        <taxon>Lentisphaeria</taxon>
        <taxon>Victivallales</taxon>
        <taxon>Victivallaceae</taxon>
        <taxon>Victivallis</taxon>
    </lineage>
</organism>
<dbReference type="GO" id="GO:0004565">
    <property type="term" value="F:beta-galactosidase activity"/>
    <property type="evidence" value="ECO:0007669"/>
    <property type="project" value="InterPro"/>
</dbReference>
<keyword evidence="1" id="KW-0378">Hydrolase</keyword>
<dbReference type="Gene3D" id="3.20.20.80">
    <property type="entry name" value="Glycosidases"/>
    <property type="match status" value="1"/>
</dbReference>
<dbReference type="GO" id="GO:0009341">
    <property type="term" value="C:beta-galactosidase complex"/>
    <property type="evidence" value="ECO:0007669"/>
    <property type="project" value="InterPro"/>
</dbReference>
<reference evidence="4 5" key="1">
    <citation type="submission" date="2020-04" db="EMBL/GenBank/DDBJ databases">
        <authorList>
            <person name="Hitch T.C.A."/>
            <person name="Wylensek D."/>
            <person name="Clavel T."/>
        </authorList>
    </citation>
    <scope>NUCLEOTIDE SEQUENCE [LARGE SCALE GENOMIC DNA]</scope>
    <source>
        <strain evidence="4 5">COR2-253-APC-1A</strain>
    </source>
</reference>
<dbReference type="InterPro" id="IPR051923">
    <property type="entry name" value="Glycosyl_Hydrolase_39"/>
</dbReference>
<dbReference type="Pfam" id="PF02449">
    <property type="entry name" value="Glyco_hydro_42"/>
    <property type="match status" value="1"/>
</dbReference>
<evidence type="ECO:0000259" key="3">
    <source>
        <dbReference type="Pfam" id="PF02449"/>
    </source>
</evidence>
<dbReference type="RefSeq" id="WP_168963871.1">
    <property type="nucleotide sequence ID" value="NZ_JABAEW010000062.1"/>
</dbReference>
<dbReference type="AlphaFoldDB" id="A0A848B5E6"/>
<evidence type="ECO:0000313" key="4">
    <source>
        <dbReference type="EMBL" id="NMD88869.1"/>
    </source>
</evidence>
<feature type="domain" description="Glycoside hydrolase family 42 N-terminal" evidence="3">
    <location>
        <begin position="150"/>
        <end position="290"/>
    </location>
</feature>
<comment type="caution">
    <text evidence="4">The sequence shown here is derived from an EMBL/GenBank/DDBJ whole genome shotgun (WGS) entry which is preliminary data.</text>
</comment>